<evidence type="ECO:0000256" key="8">
    <source>
        <dbReference type="SAM" id="Phobius"/>
    </source>
</evidence>
<evidence type="ECO:0000256" key="1">
    <source>
        <dbReference type="ARBA" id="ARBA00004123"/>
    </source>
</evidence>
<evidence type="ECO:0000256" key="3">
    <source>
        <dbReference type="ARBA" id="ARBA00022737"/>
    </source>
</evidence>
<dbReference type="SMART" id="SM00355">
    <property type="entry name" value="ZnF_C2H2"/>
    <property type="match status" value="5"/>
</dbReference>
<evidence type="ECO:0000313" key="11">
    <source>
        <dbReference type="Proteomes" id="UP000267096"/>
    </source>
</evidence>
<evidence type="ECO:0000256" key="2">
    <source>
        <dbReference type="ARBA" id="ARBA00022723"/>
    </source>
</evidence>
<dbReference type="EMBL" id="UYRR01031016">
    <property type="protein sequence ID" value="VDK43591.1"/>
    <property type="molecule type" value="Genomic_DNA"/>
</dbReference>
<evidence type="ECO:0000256" key="5">
    <source>
        <dbReference type="ARBA" id="ARBA00022833"/>
    </source>
</evidence>
<evidence type="ECO:0000313" key="12">
    <source>
        <dbReference type="WBParaSite" id="ASIM_0001120201-mRNA-1"/>
    </source>
</evidence>
<feature type="compositionally biased region" description="Polar residues" evidence="7">
    <location>
        <begin position="1"/>
        <end position="20"/>
    </location>
</feature>
<dbReference type="GO" id="GO:0008270">
    <property type="term" value="F:zinc ion binding"/>
    <property type="evidence" value="ECO:0007669"/>
    <property type="project" value="UniProtKB-KW"/>
</dbReference>
<evidence type="ECO:0000259" key="9">
    <source>
        <dbReference type="PROSITE" id="PS00028"/>
    </source>
</evidence>
<feature type="transmembrane region" description="Helical" evidence="8">
    <location>
        <begin position="27"/>
        <end position="47"/>
    </location>
</feature>
<sequence length="229" mass="26912">MRPSAQSILPPTSYQKPPNQRSRDPILTLYLGLELIFINPFIQLLLITTSWCRNKKYIERVSNGFMCTVCRKVYGRYNSVSYHVTIYHRNPPIKCDENGCCRKCPFCRHVSKSPAMLEKHIGRHIPDCSRDGALQYRCPKCATTAETQREIYEHILQHQETTLQCDQCNYRGRTPSSLDQHKLFKHSKEMFKEKLECVECNFKCVTSDGLLYHYERMHRLNTTRCSAFY</sequence>
<keyword evidence="5" id="KW-0862">Zinc</keyword>
<dbReference type="InterPro" id="IPR050888">
    <property type="entry name" value="ZnF_C2H2-type_TF"/>
</dbReference>
<gene>
    <name evidence="10" type="ORF">ASIM_LOCUS10760</name>
</gene>
<dbReference type="Proteomes" id="UP000267096">
    <property type="component" value="Unassembled WGS sequence"/>
</dbReference>
<organism evidence="12">
    <name type="scientific">Anisakis simplex</name>
    <name type="common">Herring worm</name>
    <dbReference type="NCBI Taxonomy" id="6269"/>
    <lineage>
        <taxon>Eukaryota</taxon>
        <taxon>Metazoa</taxon>
        <taxon>Ecdysozoa</taxon>
        <taxon>Nematoda</taxon>
        <taxon>Chromadorea</taxon>
        <taxon>Rhabditida</taxon>
        <taxon>Spirurina</taxon>
        <taxon>Ascaridomorpha</taxon>
        <taxon>Ascaridoidea</taxon>
        <taxon>Anisakidae</taxon>
        <taxon>Anisakis</taxon>
        <taxon>Anisakis simplex complex</taxon>
    </lineage>
</organism>
<keyword evidence="3" id="KW-0677">Repeat</keyword>
<dbReference type="AlphaFoldDB" id="A0A158PN71"/>
<keyword evidence="8" id="KW-1133">Transmembrane helix</keyword>
<dbReference type="Gene3D" id="3.30.160.60">
    <property type="entry name" value="Classic Zinc Finger"/>
    <property type="match status" value="2"/>
</dbReference>
<dbReference type="PROSITE" id="PS00028">
    <property type="entry name" value="ZINC_FINGER_C2H2_1"/>
    <property type="match status" value="1"/>
</dbReference>
<evidence type="ECO:0000313" key="10">
    <source>
        <dbReference type="EMBL" id="VDK43591.1"/>
    </source>
</evidence>
<dbReference type="WBParaSite" id="ASIM_0001120201-mRNA-1">
    <property type="protein sequence ID" value="ASIM_0001120201-mRNA-1"/>
    <property type="gene ID" value="ASIM_0001120201"/>
</dbReference>
<name>A0A158PN71_ANISI</name>
<evidence type="ECO:0000256" key="6">
    <source>
        <dbReference type="ARBA" id="ARBA00023242"/>
    </source>
</evidence>
<keyword evidence="4" id="KW-0863">Zinc-finger</keyword>
<reference evidence="10 11" key="2">
    <citation type="submission" date="2018-11" db="EMBL/GenBank/DDBJ databases">
        <authorList>
            <consortium name="Pathogen Informatics"/>
        </authorList>
    </citation>
    <scope>NUCLEOTIDE SEQUENCE [LARGE SCALE GENOMIC DNA]</scope>
</reference>
<keyword evidence="6" id="KW-0539">Nucleus</keyword>
<keyword evidence="8" id="KW-0812">Transmembrane</keyword>
<dbReference type="GO" id="GO:0005634">
    <property type="term" value="C:nucleus"/>
    <property type="evidence" value="ECO:0007669"/>
    <property type="project" value="UniProtKB-SubCell"/>
</dbReference>
<dbReference type="InterPro" id="IPR013087">
    <property type="entry name" value="Znf_C2H2_type"/>
</dbReference>
<protein>
    <submittedName>
        <fullName evidence="12">C2H2-type domain-containing protein</fullName>
    </submittedName>
</protein>
<evidence type="ECO:0000256" key="4">
    <source>
        <dbReference type="ARBA" id="ARBA00022771"/>
    </source>
</evidence>
<feature type="domain" description="C2H2-type" evidence="9">
    <location>
        <begin position="67"/>
        <end position="88"/>
    </location>
</feature>
<keyword evidence="8" id="KW-0472">Membrane</keyword>
<comment type="subcellular location">
    <subcellularLocation>
        <location evidence="1">Nucleus</location>
    </subcellularLocation>
</comment>
<proteinExistence type="predicted"/>
<accession>A0A158PN71</accession>
<feature type="region of interest" description="Disordered" evidence="7">
    <location>
        <begin position="1"/>
        <end position="21"/>
    </location>
</feature>
<dbReference type="PANTHER" id="PTHR24406">
    <property type="entry name" value="TRANSCRIPTIONAL REPRESSOR CTCFL-RELATED"/>
    <property type="match status" value="1"/>
</dbReference>
<keyword evidence="2" id="KW-0479">Metal-binding</keyword>
<keyword evidence="11" id="KW-1185">Reference proteome</keyword>
<dbReference type="OrthoDB" id="45365at2759"/>
<evidence type="ECO:0000256" key="7">
    <source>
        <dbReference type="SAM" id="MobiDB-lite"/>
    </source>
</evidence>
<reference evidence="12" key="1">
    <citation type="submission" date="2016-04" db="UniProtKB">
        <authorList>
            <consortium name="WormBaseParasite"/>
        </authorList>
    </citation>
    <scope>IDENTIFICATION</scope>
</reference>